<keyword evidence="3 9" id="KW-0812">Transmembrane</keyword>
<dbReference type="PRINTS" id="PR00237">
    <property type="entry name" value="GPCRRHODOPSN"/>
</dbReference>
<dbReference type="SMART" id="SM01381">
    <property type="entry name" value="7TM_GPCR_Srsx"/>
    <property type="match status" value="1"/>
</dbReference>
<dbReference type="eggNOG" id="KOG3656">
    <property type="taxonomic scope" value="Eukaryota"/>
</dbReference>
<feature type="transmembrane region" description="Helical" evidence="11">
    <location>
        <begin position="162"/>
        <end position="184"/>
    </location>
</feature>
<feature type="transmembrane region" description="Helical" evidence="11">
    <location>
        <begin position="226"/>
        <end position="244"/>
    </location>
</feature>
<evidence type="ECO:0000256" key="2">
    <source>
        <dbReference type="ARBA" id="ARBA00022475"/>
    </source>
</evidence>
<evidence type="ECO:0000256" key="8">
    <source>
        <dbReference type="ARBA" id="ARBA00023224"/>
    </source>
</evidence>
<reference evidence="14" key="3">
    <citation type="submission" date="2015-06" db="UniProtKB">
        <authorList>
            <consortium name="EnsemblMetazoa"/>
        </authorList>
    </citation>
    <scope>IDENTIFICATION</scope>
</reference>
<keyword evidence="6 11" id="KW-0472">Membrane</keyword>
<dbReference type="RefSeq" id="XP_009027622.1">
    <property type="nucleotide sequence ID" value="XM_009029374.1"/>
</dbReference>
<sequence>AFLVIIMIIFGSTGNLLVLMVVARCPTLKKSYNTFIASLSATDLLFNISIMPFYADSFYHRRWRFSKGLCMFHAFFGTVLIMCSSLHIALIAINRYFLVVHMSIYPRVSRIRILILQIVIVWLISIASVIPGAVGWHAVVRYTDQISRCTYVRSESKESLDIVFSMGFVLPSFVVFICYGLIWCKSKGSRKKLKLYKHPSQAEPYAPSRKRRPSQKRNTRKHSMKIIVVIFISFLFTYLPYSIINLADERGELNRIWYMSTSLFFWAGSCLNPYIYGIMNEQFRNAY</sequence>
<dbReference type="SUPFAM" id="SSF81321">
    <property type="entry name" value="Family A G protein-coupled receptor-like"/>
    <property type="match status" value="1"/>
</dbReference>
<dbReference type="PROSITE" id="PS50262">
    <property type="entry name" value="G_PROTEIN_RECEP_F1_2"/>
    <property type="match status" value="1"/>
</dbReference>
<feature type="transmembrane region" description="Helical" evidence="11">
    <location>
        <begin position="6"/>
        <end position="23"/>
    </location>
</feature>
<dbReference type="CTD" id="20195812"/>
<evidence type="ECO:0000256" key="5">
    <source>
        <dbReference type="ARBA" id="ARBA00023040"/>
    </source>
</evidence>
<evidence type="ECO:0000256" key="6">
    <source>
        <dbReference type="ARBA" id="ARBA00023136"/>
    </source>
</evidence>
<reference evidence="13 15" key="2">
    <citation type="journal article" date="2013" name="Nature">
        <title>Insights into bilaterian evolution from three spiralian genomes.</title>
        <authorList>
            <person name="Simakov O."/>
            <person name="Marletaz F."/>
            <person name="Cho S.J."/>
            <person name="Edsinger-Gonzales E."/>
            <person name="Havlak P."/>
            <person name="Hellsten U."/>
            <person name="Kuo D.H."/>
            <person name="Larsson T."/>
            <person name="Lv J."/>
            <person name="Arendt D."/>
            <person name="Savage R."/>
            <person name="Osoegawa K."/>
            <person name="de Jong P."/>
            <person name="Grimwood J."/>
            <person name="Chapman J.A."/>
            <person name="Shapiro H."/>
            <person name="Aerts A."/>
            <person name="Otillar R.P."/>
            <person name="Terry A.Y."/>
            <person name="Boore J.L."/>
            <person name="Grigoriev I.V."/>
            <person name="Lindberg D.R."/>
            <person name="Seaver E.C."/>
            <person name="Weisblat D.A."/>
            <person name="Putnam N.H."/>
            <person name="Rokhsar D.S."/>
        </authorList>
    </citation>
    <scope>NUCLEOTIDE SEQUENCE</scope>
</reference>
<dbReference type="STRING" id="6412.T1EGW2"/>
<evidence type="ECO:0000256" key="4">
    <source>
        <dbReference type="ARBA" id="ARBA00022989"/>
    </source>
</evidence>
<keyword evidence="15" id="KW-1185">Reference proteome</keyword>
<evidence type="ECO:0000313" key="13">
    <source>
        <dbReference type="EMBL" id="ESN94572.1"/>
    </source>
</evidence>
<name>T1EGW2_HELRO</name>
<comment type="similarity">
    <text evidence="9">Belongs to the G-protein coupled receptor 1 family.</text>
</comment>
<feature type="transmembrane region" description="Helical" evidence="11">
    <location>
        <begin position="113"/>
        <end position="134"/>
    </location>
</feature>
<keyword evidence="8 9" id="KW-0807">Transducer</keyword>
<dbReference type="FunFam" id="1.20.1070.10:FF:000312">
    <property type="entry name" value="protein trapped in endoderm-1"/>
    <property type="match status" value="1"/>
</dbReference>
<evidence type="ECO:0000313" key="14">
    <source>
        <dbReference type="EnsemblMetazoa" id="HelroP122869"/>
    </source>
</evidence>
<dbReference type="PANTHER" id="PTHR24228">
    <property type="entry name" value="B2 BRADYKININ RECEPTOR/ANGIOTENSIN II RECEPTOR"/>
    <property type="match status" value="1"/>
</dbReference>
<reference evidence="15" key="1">
    <citation type="submission" date="2012-12" db="EMBL/GenBank/DDBJ databases">
        <authorList>
            <person name="Hellsten U."/>
            <person name="Grimwood J."/>
            <person name="Chapman J.A."/>
            <person name="Shapiro H."/>
            <person name="Aerts A."/>
            <person name="Otillar R.P."/>
            <person name="Terry A.Y."/>
            <person name="Boore J.L."/>
            <person name="Simakov O."/>
            <person name="Marletaz F."/>
            <person name="Cho S.-J."/>
            <person name="Edsinger-Gonzales E."/>
            <person name="Havlak P."/>
            <person name="Kuo D.-H."/>
            <person name="Larsson T."/>
            <person name="Lv J."/>
            <person name="Arendt D."/>
            <person name="Savage R."/>
            <person name="Osoegawa K."/>
            <person name="de Jong P."/>
            <person name="Lindberg D.R."/>
            <person name="Seaver E.C."/>
            <person name="Weisblat D.A."/>
            <person name="Putnam N.H."/>
            <person name="Grigoriev I.V."/>
            <person name="Rokhsar D.S."/>
        </authorList>
    </citation>
    <scope>NUCLEOTIDE SEQUENCE</scope>
</reference>
<dbReference type="GO" id="GO:0004930">
    <property type="term" value="F:G protein-coupled receptor activity"/>
    <property type="evidence" value="ECO:0007669"/>
    <property type="project" value="UniProtKB-KW"/>
</dbReference>
<dbReference type="HOGENOM" id="CLU_009579_3_10_1"/>
<dbReference type="PROSITE" id="PS00237">
    <property type="entry name" value="G_PROTEIN_RECEP_F1_1"/>
    <property type="match status" value="1"/>
</dbReference>
<dbReference type="OrthoDB" id="6147329at2759"/>
<keyword evidence="4 11" id="KW-1133">Transmembrane helix</keyword>
<dbReference type="FunCoup" id="T1EGW2">
    <property type="interactions" value="128"/>
</dbReference>
<dbReference type="InterPro" id="IPR000276">
    <property type="entry name" value="GPCR_Rhodpsn"/>
</dbReference>
<dbReference type="EMBL" id="AMQM01001663">
    <property type="status" value="NOT_ANNOTATED_CDS"/>
    <property type="molecule type" value="Genomic_DNA"/>
</dbReference>
<keyword evidence="5 9" id="KW-0297">G-protein coupled receptor</keyword>
<dbReference type="EnsemblMetazoa" id="HelroT122869">
    <property type="protein sequence ID" value="HelroP122869"/>
    <property type="gene ID" value="HelroG122869"/>
</dbReference>
<dbReference type="EMBL" id="KB097571">
    <property type="protein sequence ID" value="ESN94572.1"/>
    <property type="molecule type" value="Genomic_DNA"/>
</dbReference>
<keyword evidence="7 9" id="KW-0675">Receptor</keyword>
<dbReference type="GO" id="GO:0007186">
    <property type="term" value="P:G protein-coupled receptor signaling pathway"/>
    <property type="evidence" value="ECO:0000318"/>
    <property type="project" value="GO_Central"/>
</dbReference>
<evidence type="ECO:0000256" key="10">
    <source>
        <dbReference type="SAM" id="MobiDB-lite"/>
    </source>
</evidence>
<feature type="domain" description="G-protein coupled receptors family 1 profile" evidence="12">
    <location>
        <begin position="14"/>
        <end position="276"/>
    </location>
</feature>
<dbReference type="GeneID" id="20195812"/>
<evidence type="ECO:0000313" key="15">
    <source>
        <dbReference type="Proteomes" id="UP000015101"/>
    </source>
</evidence>
<keyword evidence="2" id="KW-1003">Cell membrane</keyword>
<gene>
    <name evidence="14" type="primary">20195812</name>
    <name evidence="13" type="ORF">HELRODRAFT_122869</name>
</gene>
<feature type="region of interest" description="Disordered" evidence="10">
    <location>
        <begin position="200"/>
        <end position="219"/>
    </location>
</feature>
<dbReference type="CDD" id="cd00637">
    <property type="entry name" value="7tm_classA_rhodopsin-like"/>
    <property type="match status" value="1"/>
</dbReference>
<evidence type="ECO:0000256" key="9">
    <source>
        <dbReference type="RuleBase" id="RU000688"/>
    </source>
</evidence>
<evidence type="ECO:0000256" key="11">
    <source>
        <dbReference type="SAM" id="Phobius"/>
    </source>
</evidence>
<dbReference type="OMA" id="RDRICTY"/>
<dbReference type="InParanoid" id="T1EGW2"/>
<protein>
    <recommendedName>
        <fullName evidence="12">G-protein coupled receptors family 1 profile domain-containing protein</fullName>
    </recommendedName>
</protein>
<feature type="transmembrane region" description="Helical" evidence="11">
    <location>
        <begin position="74"/>
        <end position="93"/>
    </location>
</feature>
<dbReference type="InterPro" id="IPR017452">
    <property type="entry name" value="GPCR_Rhodpsn_7TM"/>
</dbReference>
<dbReference type="AlphaFoldDB" id="T1EGW2"/>
<dbReference type="Gene3D" id="1.20.1070.10">
    <property type="entry name" value="Rhodopsin 7-helix transmembrane proteins"/>
    <property type="match status" value="1"/>
</dbReference>
<proteinExistence type="inferred from homology"/>
<feature type="transmembrane region" description="Helical" evidence="11">
    <location>
        <begin position="256"/>
        <end position="276"/>
    </location>
</feature>
<comment type="subcellular location">
    <subcellularLocation>
        <location evidence="1">Cell membrane</location>
        <topology evidence="1">Multi-pass membrane protein</topology>
    </subcellularLocation>
</comment>
<feature type="transmembrane region" description="Helical" evidence="11">
    <location>
        <begin position="35"/>
        <end position="54"/>
    </location>
</feature>
<accession>T1EGW2</accession>
<evidence type="ECO:0000256" key="3">
    <source>
        <dbReference type="ARBA" id="ARBA00022692"/>
    </source>
</evidence>
<dbReference type="Proteomes" id="UP000015101">
    <property type="component" value="Unassembled WGS sequence"/>
</dbReference>
<dbReference type="PANTHER" id="PTHR24228:SF74">
    <property type="entry name" value="G-PROTEIN COUPLED RECEPTORS FAMILY 1 PROFILE DOMAIN-CONTAINING PROTEIN"/>
    <property type="match status" value="1"/>
</dbReference>
<evidence type="ECO:0000259" key="12">
    <source>
        <dbReference type="PROSITE" id="PS50262"/>
    </source>
</evidence>
<dbReference type="GO" id="GO:0005886">
    <property type="term" value="C:plasma membrane"/>
    <property type="evidence" value="ECO:0007669"/>
    <property type="project" value="UniProtKB-SubCell"/>
</dbReference>
<feature type="compositionally biased region" description="Basic residues" evidence="10">
    <location>
        <begin position="208"/>
        <end position="219"/>
    </location>
</feature>
<dbReference type="Pfam" id="PF00001">
    <property type="entry name" value="7tm_1"/>
    <property type="match status" value="1"/>
</dbReference>
<evidence type="ECO:0000256" key="1">
    <source>
        <dbReference type="ARBA" id="ARBA00004651"/>
    </source>
</evidence>
<evidence type="ECO:0000256" key="7">
    <source>
        <dbReference type="ARBA" id="ARBA00023170"/>
    </source>
</evidence>
<dbReference type="KEGG" id="hro:HELRODRAFT_122869"/>
<organism evidence="14 15">
    <name type="scientific">Helobdella robusta</name>
    <name type="common">Californian leech</name>
    <dbReference type="NCBI Taxonomy" id="6412"/>
    <lineage>
        <taxon>Eukaryota</taxon>
        <taxon>Metazoa</taxon>
        <taxon>Spiralia</taxon>
        <taxon>Lophotrochozoa</taxon>
        <taxon>Annelida</taxon>
        <taxon>Clitellata</taxon>
        <taxon>Hirudinea</taxon>
        <taxon>Rhynchobdellida</taxon>
        <taxon>Glossiphoniidae</taxon>
        <taxon>Helobdella</taxon>
    </lineage>
</organism>